<keyword evidence="4" id="KW-0106">Calcium</keyword>
<dbReference type="SUPFAM" id="SSF53649">
    <property type="entry name" value="Alkaline phosphatase-like"/>
    <property type="match status" value="1"/>
</dbReference>
<evidence type="ECO:0000256" key="4">
    <source>
        <dbReference type="ARBA" id="ARBA00022837"/>
    </source>
</evidence>
<dbReference type="AlphaFoldDB" id="A0A2V3ZZG6"/>
<dbReference type="Gene3D" id="3.30.1120.10">
    <property type="match status" value="1"/>
</dbReference>
<evidence type="ECO:0000256" key="2">
    <source>
        <dbReference type="ARBA" id="ARBA00022723"/>
    </source>
</evidence>
<dbReference type="InterPro" id="IPR017850">
    <property type="entry name" value="Alkaline_phosphatase_core_sf"/>
</dbReference>
<dbReference type="GO" id="GO:0046872">
    <property type="term" value="F:metal ion binding"/>
    <property type="evidence" value="ECO:0007669"/>
    <property type="project" value="UniProtKB-KW"/>
</dbReference>
<proteinExistence type="inferred from homology"/>
<keyword evidence="3" id="KW-0378">Hydrolase</keyword>
<dbReference type="Proteomes" id="UP000248079">
    <property type="component" value="Unassembled WGS sequence"/>
</dbReference>
<dbReference type="EMBL" id="QFLI01000003">
    <property type="protein sequence ID" value="PXY01683.1"/>
    <property type="molecule type" value="Genomic_DNA"/>
</dbReference>
<gene>
    <name evidence="6" type="ORF">DF185_09450</name>
</gene>
<dbReference type="InterPro" id="IPR050738">
    <property type="entry name" value="Sulfatase"/>
</dbReference>
<sequence length="518" mass="58498">MWPLVLGACATGTSKTADEKLQQPNVILVVTDDQGYGQLNFDSDSYTHDQLKNTKVTNRYTTAVEAAYEAAQSAMPQTSKLANEGIKFTNAFVASTTCAPSRAALLTGKYTQRFGIYNNYDAEAGVRPNEKFLSETFQENGYKTAMIGKWHLGELTIDSLVEKTRDYHRDAIYGCVKNQHPLSKGFDYYYGFNYHGSNYYNATSLFRNYKHVKSQGYITDEFTDEALKYIEENQNDPFFMFLSYNAPHIPLEEQAPRKYQRFDTGNPEVDNYYATLAAVDDGMGQIVSKLKELNLDENTMILFVSDNGAVVDSPLPLNGAFKGNKGLMFQGGIHVPMFVWAPGLIKSGKVITENVSAMDLLPTALAAGGIDVSNSVDGIDLQKVIKGEKLNEQKRQLFWAGCQAYHWSDKNLDFWAGYEQYVKGSKEVTVFPSSQYREYLSDPAGTVLEGDYMMHYYPVGDRYELFNIKQDPGEQNNLAEEKPELTSRLKTAFDQWIIEMEKPVEWKTETWAKLLPKS</sequence>
<accession>A0A2V3ZZG6</accession>
<evidence type="ECO:0000259" key="5">
    <source>
        <dbReference type="Pfam" id="PF00884"/>
    </source>
</evidence>
<keyword evidence="7" id="KW-1185">Reference proteome</keyword>
<organism evidence="6 7">
    <name type="scientific">Marinifilum breve</name>
    <dbReference type="NCBI Taxonomy" id="2184082"/>
    <lineage>
        <taxon>Bacteria</taxon>
        <taxon>Pseudomonadati</taxon>
        <taxon>Bacteroidota</taxon>
        <taxon>Bacteroidia</taxon>
        <taxon>Marinilabiliales</taxon>
        <taxon>Marinifilaceae</taxon>
    </lineage>
</organism>
<comment type="similarity">
    <text evidence="1">Belongs to the sulfatase family.</text>
</comment>
<dbReference type="PANTHER" id="PTHR42693">
    <property type="entry name" value="ARYLSULFATASE FAMILY MEMBER"/>
    <property type="match status" value="1"/>
</dbReference>
<dbReference type="PANTHER" id="PTHR42693:SF53">
    <property type="entry name" value="ENDO-4-O-SULFATASE"/>
    <property type="match status" value="1"/>
</dbReference>
<keyword evidence="2" id="KW-0479">Metal-binding</keyword>
<evidence type="ECO:0000256" key="1">
    <source>
        <dbReference type="ARBA" id="ARBA00008779"/>
    </source>
</evidence>
<dbReference type="InterPro" id="IPR000917">
    <property type="entry name" value="Sulfatase_N"/>
</dbReference>
<feature type="domain" description="Sulfatase N-terminal" evidence="5">
    <location>
        <begin position="24"/>
        <end position="370"/>
    </location>
</feature>
<dbReference type="GO" id="GO:0004065">
    <property type="term" value="F:arylsulfatase activity"/>
    <property type="evidence" value="ECO:0007669"/>
    <property type="project" value="TreeGrafter"/>
</dbReference>
<name>A0A2V3ZZG6_9BACT</name>
<evidence type="ECO:0000313" key="7">
    <source>
        <dbReference type="Proteomes" id="UP000248079"/>
    </source>
</evidence>
<dbReference type="Pfam" id="PF00884">
    <property type="entry name" value="Sulfatase"/>
    <property type="match status" value="1"/>
</dbReference>
<evidence type="ECO:0000313" key="6">
    <source>
        <dbReference type="EMBL" id="PXY01683.1"/>
    </source>
</evidence>
<dbReference type="InterPro" id="IPR024607">
    <property type="entry name" value="Sulfatase_CS"/>
</dbReference>
<dbReference type="Gene3D" id="3.40.720.10">
    <property type="entry name" value="Alkaline Phosphatase, subunit A"/>
    <property type="match status" value="1"/>
</dbReference>
<protein>
    <submittedName>
        <fullName evidence="6">Arylsulfatase</fullName>
    </submittedName>
</protein>
<dbReference type="PROSITE" id="PS00149">
    <property type="entry name" value="SULFATASE_2"/>
    <property type="match status" value="1"/>
</dbReference>
<reference evidence="6 7" key="1">
    <citation type="submission" date="2018-05" db="EMBL/GenBank/DDBJ databases">
        <title>Marinifilum breve JC075T sp. nov., a marine bacterium isolated from Yongle Blue Hole in the South China Sea.</title>
        <authorList>
            <person name="Fu T."/>
        </authorList>
    </citation>
    <scope>NUCLEOTIDE SEQUENCE [LARGE SCALE GENOMIC DNA]</scope>
    <source>
        <strain evidence="6 7">JC075</strain>
    </source>
</reference>
<comment type="caution">
    <text evidence="6">The sequence shown here is derived from an EMBL/GenBank/DDBJ whole genome shotgun (WGS) entry which is preliminary data.</text>
</comment>
<evidence type="ECO:0000256" key="3">
    <source>
        <dbReference type="ARBA" id="ARBA00022801"/>
    </source>
</evidence>